<dbReference type="EMBL" id="AKNU01000004">
    <property type="protein sequence ID" value="EJB28571.1"/>
    <property type="molecule type" value="Genomic_DNA"/>
</dbReference>
<dbReference type="EC" id="2.3.1.8" evidence="1"/>
<organism evidence="1 2">
    <name type="scientific">Helicobacter pylori NQ4099</name>
    <dbReference type="NCBI Taxonomy" id="992026"/>
    <lineage>
        <taxon>Bacteria</taxon>
        <taxon>Pseudomonadati</taxon>
        <taxon>Campylobacterota</taxon>
        <taxon>Epsilonproteobacteria</taxon>
        <taxon>Campylobacterales</taxon>
        <taxon>Helicobacteraceae</taxon>
        <taxon>Helicobacter</taxon>
    </lineage>
</organism>
<accession>I9Q1V8</accession>
<proteinExistence type="predicted"/>
<evidence type="ECO:0000313" key="2">
    <source>
        <dbReference type="Proteomes" id="UP000003402"/>
    </source>
</evidence>
<reference evidence="1 2" key="1">
    <citation type="journal article" date="2013" name="Pathog. Dis.">
        <title>Genome sequences of 65 Helicobacter pylori strains isolated from asymptomatic individuals and patients with gastric cancer, peptic ulcer disease, or gastritis.</title>
        <authorList>
            <person name="Blanchard T.G."/>
            <person name="Czinn S.J."/>
            <person name="Correa P."/>
            <person name="Nakazawa T."/>
            <person name="Keelan M."/>
            <person name="Morningstar L."/>
            <person name="Santana-Cruz I."/>
            <person name="Maroo A."/>
            <person name="McCracken C."/>
            <person name="Shefchek K."/>
            <person name="Daugherty S."/>
            <person name="Song Y."/>
            <person name="Fraser C.M."/>
            <person name="Fricke W.F."/>
        </authorList>
    </citation>
    <scope>NUCLEOTIDE SEQUENCE [LARGE SCALE GENOMIC DNA]</scope>
    <source>
        <strain evidence="1 2">NQ4099</strain>
    </source>
</reference>
<dbReference type="AlphaFoldDB" id="I9Q1V8"/>
<dbReference type="PATRIC" id="fig|992026.3.peg.1142"/>
<dbReference type="Proteomes" id="UP000003402">
    <property type="component" value="Unassembled WGS sequence"/>
</dbReference>
<protein>
    <submittedName>
        <fullName evidence="1">Phosphate acetyltransferase</fullName>
        <ecNumber evidence="1">2.3.1.8</ecNumber>
    </submittedName>
</protein>
<evidence type="ECO:0000313" key="1">
    <source>
        <dbReference type="EMBL" id="EJB28571.1"/>
    </source>
</evidence>
<gene>
    <name evidence="1" type="primary">pta3</name>
    <name evidence="1" type="ORF">HPNQ4099_1172</name>
</gene>
<comment type="caution">
    <text evidence="1">The sequence shown here is derived from an EMBL/GenBank/DDBJ whole genome shotgun (WGS) entry which is preliminary data.</text>
</comment>
<sequence length="57" mass="6344">MQSLWIYPEDTEVLGVACKSLLKALKPRYQKIALFSPISGGCEGFGGVLWLEPFRIS</sequence>
<dbReference type="GO" id="GO:0008959">
    <property type="term" value="F:phosphate acetyltransferase activity"/>
    <property type="evidence" value="ECO:0007669"/>
    <property type="project" value="UniProtKB-EC"/>
</dbReference>
<name>I9Q1V8_HELPX</name>
<keyword evidence="1" id="KW-0808">Transferase</keyword>
<keyword evidence="1" id="KW-0012">Acyltransferase</keyword>